<sequence length="308" mass="36160">MRKKLGYLIGKIFLDRKNKKTPKGKKVLINDCQKIGNYIFKTPLIKGLGEAGYEVYILGSKYTLEMARENPYIKDVIIDNSYRKKSTDIFRNIKTGFKYRNKFDYYIEMVGSIYLREIILMKLLNPRMIIGMKRKFGKILKMIDVVINPQKHIRENGIEVLKYFNIKEPNLNYDIHLNRDHKYSKLIKRKPLVLYNGTASTKSRSIEENVEKRLIEKLRKISWIDFRKIEREKSILDLCGLISQSDLLLTVDTGTSHIGSGFNIPIIIDRCDEQVYPKSSIVLEKDFNDENIDKYVEDILRSLYEIAI</sequence>
<protein>
    <submittedName>
        <fullName evidence="1">ADP-heptose:LPS heptosyltransferase</fullName>
    </submittedName>
</protein>
<proteinExistence type="predicted"/>
<dbReference type="Gene3D" id="3.40.50.2000">
    <property type="entry name" value="Glycogen Phosphorylase B"/>
    <property type="match status" value="2"/>
</dbReference>
<dbReference type="SUPFAM" id="SSF53756">
    <property type="entry name" value="UDP-Glycosyltransferase/glycogen phosphorylase"/>
    <property type="match status" value="1"/>
</dbReference>
<dbReference type="OrthoDB" id="89608at2"/>
<evidence type="ECO:0000313" key="1">
    <source>
        <dbReference type="EMBL" id="SJZ66946.1"/>
    </source>
</evidence>
<dbReference type="Proteomes" id="UP000191153">
    <property type="component" value="Unassembled WGS sequence"/>
</dbReference>
<name>A0A1T4MJC7_9FUSO</name>
<reference evidence="1 2" key="1">
    <citation type="submission" date="2017-02" db="EMBL/GenBank/DDBJ databases">
        <authorList>
            <person name="Peterson S.W."/>
        </authorList>
    </citation>
    <scope>NUCLEOTIDE SEQUENCE [LARGE SCALE GENOMIC DNA]</scope>
    <source>
        <strain evidence="1 2">ATCC 700028</strain>
    </source>
</reference>
<keyword evidence="1" id="KW-0808">Transferase</keyword>
<dbReference type="PANTHER" id="PTHR30160">
    <property type="entry name" value="TETRAACYLDISACCHARIDE 4'-KINASE-RELATED"/>
    <property type="match status" value="1"/>
</dbReference>
<dbReference type="GO" id="GO:0009244">
    <property type="term" value="P:lipopolysaccharide core region biosynthetic process"/>
    <property type="evidence" value="ECO:0007669"/>
    <property type="project" value="TreeGrafter"/>
</dbReference>
<dbReference type="EMBL" id="FUWX01000008">
    <property type="protein sequence ID" value="SJZ66946.1"/>
    <property type="molecule type" value="Genomic_DNA"/>
</dbReference>
<dbReference type="GO" id="GO:0005829">
    <property type="term" value="C:cytosol"/>
    <property type="evidence" value="ECO:0007669"/>
    <property type="project" value="TreeGrafter"/>
</dbReference>
<dbReference type="STRING" id="180163.SAMN02745174_01248"/>
<dbReference type="AlphaFoldDB" id="A0A1T4MJC7"/>
<evidence type="ECO:0000313" key="2">
    <source>
        <dbReference type="Proteomes" id="UP000191153"/>
    </source>
</evidence>
<gene>
    <name evidence="1" type="ORF">SAMN02745174_01248</name>
</gene>
<dbReference type="InterPro" id="IPR051199">
    <property type="entry name" value="LPS_LOS_Heptosyltrfase"/>
</dbReference>
<dbReference type="RefSeq" id="WP_078693737.1">
    <property type="nucleotide sequence ID" value="NZ_FUWX01000008.1"/>
</dbReference>
<accession>A0A1T4MJC7</accession>
<dbReference type="GO" id="GO:0008713">
    <property type="term" value="F:ADP-heptose-lipopolysaccharide heptosyltransferase activity"/>
    <property type="evidence" value="ECO:0007669"/>
    <property type="project" value="TreeGrafter"/>
</dbReference>
<organism evidence="1 2">
    <name type="scientific">Cetobacterium ceti</name>
    <dbReference type="NCBI Taxonomy" id="180163"/>
    <lineage>
        <taxon>Bacteria</taxon>
        <taxon>Fusobacteriati</taxon>
        <taxon>Fusobacteriota</taxon>
        <taxon>Fusobacteriia</taxon>
        <taxon>Fusobacteriales</taxon>
        <taxon>Fusobacteriaceae</taxon>
        <taxon>Cetobacterium</taxon>
    </lineage>
</organism>
<keyword evidence="2" id="KW-1185">Reference proteome</keyword>